<feature type="non-terminal residue" evidence="1">
    <location>
        <position position="59"/>
    </location>
</feature>
<dbReference type="OrthoDB" id="607613at2759"/>
<organism evidence="1 2">
    <name type="scientific">Thalictrum thalictroides</name>
    <name type="common">Rue-anemone</name>
    <name type="synonym">Anemone thalictroides</name>
    <dbReference type="NCBI Taxonomy" id="46969"/>
    <lineage>
        <taxon>Eukaryota</taxon>
        <taxon>Viridiplantae</taxon>
        <taxon>Streptophyta</taxon>
        <taxon>Embryophyta</taxon>
        <taxon>Tracheophyta</taxon>
        <taxon>Spermatophyta</taxon>
        <taxon>Magnoliopsida</taxon>
        <taxon>Ranunculales</taxon>
        <taxon>Ranunculaceae</taxon>
        <taxon>Thalictroideae</taxon>
        <taxon>Thalictrum</taxon>
    </lineage>
</organism>
<dbReference type="EMBL" id="JABWDY010040361">
    <property type="protein sequence ID" value="KAF5178170.1"/>
    <property type="molecule type" value="Genomic_DNA"/>
</dbReference>
<protein>
    <submittedName>
        <fullName evidence="1">Uncharacterized protein</fullName>
    </submittedName>
</protein>
<evidence type="ECO:0000313" key="1">
    <source>
        <dbReference type="EMBL" id="KAF5178170.1"/>
    </source>
</evidence>
<gene>
    <name evidence="1" type="ORF">FRX31_032241</name>
</gene>
<reference evidence="1 2" key="1">
    <citation type="submission" date="2020-06" db="EMBL/GenBank/DDBJ databases">
        <title>Transcriptomic and genomic resources for Thalictrum thalictroides and T. hernandezii: Facilitating candidate gene discovery in an emerging model plant lineage.</title>
        <authorList>
            <person name="Arias T."/>
            <person name="Riano-Pachon D.M."/>
            <person name="Di Stilio V.S."/>
        </authorList>
    </citation>
    <scope>NUCLEOTIDE SEQUENCE [LARGE SCALE GENOMIC DNA]</scope>
    <source>
        <strain evidence="2">cv. WT478/WT964</strain>
        <tissue evidence="1">Leaves</tissue>
    </source>
</reference>
<dbReference type="Proteomes" id="UP000554482">
    <property type="component" value="Unassembled WGS sequence"/>
</dbReference>
<dbReference type="AlphaFoldDB" id="A0A7J6V1B7"/>
<comment type="caution">
    <text evidence="1">The sequence shown here is derived from an EMBL/GenBank/DDBJ whole genome shotgun (WGS) entry which is preliminary data.</text>
</comment>
<name>A0A7J6V1B7_THATH</name>
<sequence length="59" mass="6429">MSGLIDMWTSELAKLREKGETLFKSGANAKNPVVGTELKSKSFQSSPLALTPFFRSKPA</sequence>
<proteinExistence type="predicted"/>
<evidence type="ECO:0000313" key="2">
    <source>
        <dbReference type="Proteomes" id="UP000554482"/>
    </source>
</evidence>
<accession>A0A7J6V1B7</accession>
<keyword evidence="2" id="KW-1185">Reference proteome</keyword>